<dbReference type="STRING" id="2756.BFR44_07785"/>
<feature type="compositionally biased region" description="Basic and acidic residues" evidence="1">
    <location>
        <begin position="154"/>
        <end position="175"/>
    </location>
</feature>
<dbReference type="RefSeq" id="WP_069125318.1">
    <property type="nucleotide sequence ID" value="NZ_CP023483.1"/>
</dbReference>
<gene>
    <name evidence="5" type="ORF">CNY62_04035</name>
</gene>
<evidence type="ECO:0000259" key="4">
    <source>
        <dbReference type="Pfam" id="PF07987"/>
    </source>
</evidence>
<keyword evidence="2" id="KW-0472">Membrane</keyword>
<keyword evidence="6" id="KW-1185">Reference proteome</keyword>
<evidence type="ECO:0000313" key="6">
    <source>
        <dbReference type="Proteomes" id="UP000243591"/>
    </source>
</evidence>
<dbReference type="InterPro" id="IPR038507">
    <property type="entry name" value="YcnI-like_sf"/>
</dbReference>
<sequence length="208" mass="23108">MKKLSIVLLTVIGVFGLNISASAHVTVKPAVSQTESYETYTMKVPNEKDILTNKVVLVIPKEVTFYNYQPIPGWKVTTDKTKDDKIERVTWEKEKNAGGIDVGQFQQFSFDAKNPDKEGSIDWDAYQYYEDKSIVEWTGDSDSDSPHSQTTIEKAAEKTDSHGHTKVTDAKDSGKESTNNTNTIALWVISGLALLASVMAIVLSTRKK</sequence>
<dbReference type="AlphaFoldDB" id="A0A1D2KDZ1"/>
<keyword evidence="2" id="KW-1133">Transmembrane helix</keyword>
<dbReference type="OrthoDB" id="69896at2"/>
<name>A0A1D2KDZ1_BROTH</name>
<dbReference type="EMBL" id="CP023483">
    <property type="protein sequence ID" value="ATF25626.1"/>
    <property type="molecule type" value="Genomic_DNA"/>
</dbReference>
<proteinExistence type="predicted"/>
<accession>A0A1D2KDZ1</accession>
<evidence type="ECO:0000256" key="2">
    <source>
        <dbReference type="SAM" id="Phobius"/>
    </source>
</evidence>
<dbReference type="Pfam" id="PF07987">
    <property type="entry name" value="DUF1775"/>
    <property type="match status" value="1"/>
</dbReference>
<protein>
    <submittedName>
        <fullName evidence="5">DUF1775 domain-containing protein</fullName>
    </submittedName>
</protein>
<evidence type="ECO:0000313" key="5">
    <source>
        <dbReference type="EMBL" id="ATF25626.1"/>
    </source>
</evidence>
<dbReference type="InterPro" id="IPR012533">
    <property type="entry name" value="YcnI-copper_dom"/>
</dbReference>
<dbReference type="Gene3D" id="2.60.40.2230">
    <property type="entry name" value="Uncharacterised protein YcnI-like PF07987, DUF1775"/>
    <property type="match status" value="1"/>
</dbReference>
<evidence type="ECO:0000256" key="3">
    <source>
        <dbReference type="SAM" id="SignalP"/>
    </source>
</evidence>
<keyword evidence="3" id="KW-0732">Signal</keyword>
<dbReference type="CDD" id="cd08545">
    <property type="entry name" value="YcnI_like"/>
    <property type="match status" value="1"/>
</dbReference>
<feature type="chain" id="PRO_5030026221" evidence="3">
    <location>
        <begin position="24"/>
        <end position="208"/>
    </location>
</feature>
<dbReference type="KEGG" id="bths:CNY62_04035"/>
<feature type="transmembrane region" description="Helical" evidence="2">
    <location>
        <begin position="184"/>
        <end position="203"/>
    </location>
</feature>
<feature type="signal peptide" evidence="3">
    <location>
        <begin position="1"/>
        <end position="23"/>
    </location>
</feature>
<feature type="domain" description="YncI copper-binding" evidence="4">
    <location>
        <begin position="24"/>
        <end position="144"/>
    </location>
</feature>
<organism evidence="5 6">
    <name type="scientific">Brochothrix thermosphacta</name>
    <name type="common">Microbacterium thermosphactum</name>
    <dbReference type="NCBI Taxonomy" id="2756"/>
    <lineage>
        <taxon>Bacteria</taxon>
        <taxon>Bacillati</taxon>
        <taxon>Bacillota</taxon>
        <taxon>Bacilli</taxon>
        <taxon>Bacillales</taxon>
        <taxon>Listeriaceae</taxon>
        <taxon>Brochothrix</taxon>
    </lineage>
</organism>
<reference evidence="5 6" key="1">
    <citation type="submission" date="2017-09" db="EMBL/GenBank/DDBJ databases">
        <title>Complete Genome Sequences of Two Strains of the Meat Spoilage Bacterium Brochothrix thermosphacta Isolated from Ground Chicken.</title>
        <authorList>
            <person name="Paoli G.C."/>
            <person name="Wijey C."/>
            <person name="Chen C.-Y."/>
            <person name="Nguyen L."/>
            <person name="Yan X."/>
            <person name="Irwin P.L."/>
        </authorList>
    </citation>
    <scope>NUCLEOTIDE SEQUENCE [LARGE SCALE GENOMIC DNA]</scope>
    <source>
        <strain evidence="5 6">BI</strain>
    </source>
</reference>
<evidence type="ECO:0000256" key="1">
    <source>
        <dbReference type="SAM" id="MobiDB-lite"/>
    </source>
</evidence>
<dbReference type="Proteomes" id="UP000243591">
    <property type="component" value="Chromosome"/>
</dbReference>
<keyword evidence="2" id="KW-0812">Transmembrane</keyword>
<feature type="region of interest" description="Disordered" evidence="1">
    <location>
        <begin position="137"/>
        <end position="177"/>
    </location>
</feature>